<feature type="region of interest" description="Disordered" evidence="1">
    <location>
        <begin position="124"/>
        <end position="149"/>
    </location>
</feature>
<name>A0A9X2JGP5_9BACT</name>
<proteinExistence type="predicted"/>
<feature type="compositionally biased region" description="Low complexity" evidence="1">
    <location>
        <begin position="10"/>
        <end position="25"/>
    </location>
</feature>
<gene>
    <name evidence="3" type="ORF">NG895_11955</name>
</gene>
<dbReference type="EMBL" id="JAMXLR010000036">
    <property type="protein sequence ID" value="MCO6044622.1"/>
    <property type="molecule type" value="Genomic_DNA"/>
</dbReference>
<accession>A0A9X2JGP5</accession>
<comment type="caution">
    <text evidence="3">The sequence shown here is derived from an EMBL/GenBank/DDBJ whole genome shotgun (WGS) entry which is preliminary data.</text>
</comment>
<dbReference type="Proteomes" id="UP001155241">
    <property type="component" value="Unassembled WGS sequence"/>
</dbReference>
<evidence type="ECO:0000256" key="2">
    <source>
        <dbReference type="SAM" id="Phobius"/>
    </source>
</evidence>
<keyword evidence="2" id="KW-0472">Membrane</keyword>
<keyword evidence="2" id="KW-0812">Transmembrane</keyword>
<protein>
    <submittedName>
        <fullName evidence="3">Uncharacterized protein</fullName>
    </submittedName>
</protein>
<dbReference type="AlphaFoldDB" id="A0A9X2JGP5"/>
<evidence type="ECO:0000256" key="1">
    <source>
        <dbReference type="SAM" id="MobiDB-lite"/>
    </source>
</evidence>
<feature type="transmembrane region" description="Helical" evidence="2">
    <location>
        <begin position="45"/>
        <end position="64"/>
    </location>
</feature>
<feature type="region of interest" description="Disordered" evidence="1">
    <location>
        <begin position="1"/>
        <end position="32"/>
    </location>
</feature>
<organism evidence="3 4">
    <name type="scientific">Aeoliella straminimaris</name>
    <dbReference type="NCBI Taxonomy" id="2954799"/>
    <lineage>
        <taxon>Bacteria</taxon>
        <taxon>Pseudomonadati</taxon>
        <taxon>Planctomycetota</taxon>
        <taxon>Planctomycetia</taxon>
        <taxon>Pirellulales</taxon>
        <taxon>Lacipirellulaceae</taxon>
        <taxon>Aeoliella</taxon>
    </lineage>
</organism>
<evidence type="ECO:0000313" key="3">
    <source>
        <dbReference type="EMBL" id="MCO6044622.1"/>
    </source>
</evidence>
<evidence type="ECO:0000313" key="4">
    <source>
        <dbReference type="Proteomes" id="UP001155241"/>
    </source>
</evidence>
<sequence length="149" mass="16303">MNPTHPTDDTPTARPAMTMPAACTTDSSSTAQRARPFRVYDHTRVLALVTTVLLLSGFGVLRLLTGAADTPRLETTTVEKPITSVIEPAADEVHRMRPQTSGVLPIPASEAPASGEQWNQDLPLSNWQLMPPTGERRDFDLAREPSLFR</sequence>
<keyword evidence="4" id="KW-1185">Reference proteome</keyword>
<keyword evidence="2" id="KW-1133">Transmembrane helix</keyword>
<dbReference type="RefSeq" id="WP_252852732.1">
    <property type="nucleotide sequence ID" value="NZ_JAMXLR010000036.1"/>
</dbReference>
<reference evidence="3" key="1">
    <citation type="submission" date="2022-06" db="EMBL/GenBank/DDBJ databases">
        <title>Aeoliella straminimaris, a novel planctomycete from sediments.</title>
        <authorList>
            <person name="Vitorino I.R."/>
            <person name="Lage O.M."/>
        </authorList>
    </citation>
    <scope>NUCLEOTIDE SEQUENCE</scope>
    <source>
        <strain evidence="3">ICT_H6.2</strain>
    </source>
</reference>
<feature type="compositionally biased region" description="Basic and acidic residues" evidence="1">
    <location>
        <begin position="134"/>
        <end position="143"/>
    </location>
</feature>